<evidence type="ECO:0000256" key="5">
    <source>
        <dbReference type="ARBA" id="ARBA00022989"/>
    </source>
</evidence>
<feature type="transmembrane region" description="Helical" evidence="7">
    <location>
        <begin position="21"/>
        <end position="46"/>
    </location>
</feature>
<name>A0AAJ5W516_9MICO</name>
<keyword evidence="2 7" id="KW-0813">Transport</keyword>
<dbReference type="InterPro" id="IPR035906">
    <property type="entry name" value="MetI-like_sf"/>
</dbReference>
<dbReference type="CDD" id="cd06261">
    <property type="entry name" value="TM_PBP2"/>
    <property type="match status" value="1"/>
</dbReference>
<sequence>MTSTSVFRARAARARSLGRLLAVRVLGTLGVLLALSIVIFSLMYLAPGDLVKNLLGNRPVTPDAVAAVRAQYHLDDPVVVQYLRWLGGFVTGDLGTSIRLQIPVADAIAARLGITLALCGFAFALALAVAVPLGVRSAVRPGGVLDRVANVFAIVGLSAPTFAVGLLLLYGLAYYVPLFPVYGAGDGGLDTLHHLVLPAVTLALGLGAIVLKLTRTAMLRELATDYVTAARARGLADATVHRIALRNAAIPIVTGASLVLTFLVGGTVLAETTYALPGLGTLLQDSVLFKDIAVVQSLTLLVAIVIAVIALLADLAYLVLDPRVRATGARSVAPTVAVESAA</sequence>
<dbReference type="GO" id="GO:0055085">
    <property type="term" value="P:transmembrane transport"/>
    <property type="evidence" value="ECO:0007669"/>
    <property type="project" value="InterPro"/>
</dbReference>
<keyword evidence="3" id="KW-1003">Cell membrane</keyword>
<dbReference type="EMBL" id="CP119321">
    <property type="protein sequence ID" value="WEK14908.1"/>
    <property type="molecule type" value="Genomic_DNA"/>
</dbReference>
<feature type="transmembrane region" description="Helical" evidence="7">
    <location>
        <begin position="248"/>
        <end position="270"/>
    </location>
</feature>
<feature type="transmembrane region" description="Helical" evidence="7">
    <location>
        <begin position="108"/>
        <end position="135"/>
    </location>
</feature>
<dbReference type="Gene3D" id="1.10.3720.10">
    <property type="entry name" value="MetI-like"/>
    <property type="match status" value="1"/>
</dbReference>
<dbReference type="Proteomes" id="UP001213972">
    <property type="component" value="Chromosome"/>
</dbReference>
<gene>
    <name evidence="9" type="ORF">P0Y48_06880</name>
</gene>
<keyword evidence="4 7" id="KW-0812">Transmembrane</keyword>
<feature type="transmembrane region" description="Helical" evidence="7">
    <location>
        <begin position="147"/>
        <end position="172"/>
    </location>
</feature>
<comment type="similarity">
    <text evidence="7">Belongs to the binding-protein-dependent transport system permease family.</text>
</comment>
<feature type="transmembrane region" description="Helical" evidence="7">
    <location>
        <begin position="192"/>
        <end position="211"/>
    </location>
</feature>
<reference evidence="9" key="1">
    <citation type="submission" date="2023-03" db="EMBL/GenBank/DDBJ databases">
        <title>Andean soil-derived lignocellulolytic bacterial consortium as a source of novel taxa and putative plastic-active enzymes.</title>
        <authorList>
            <person name="Diaz-Garcia L."/>
            <person name="Chuvochina M."/>
            <person name="Feuerriegel G."/>
            <person name="Bunk B."/>
            <person name="Sproer C."/>
            <person name="Streit W.R."/>
            <person name="Rodriguez L.M."/>
            <person name="Overmann J."/>
            <person name="Jimenez D.J."/>
        </authorList>
    </citation>
    <scope>NUCLEOTIDE SEQUENCE</scope>
    <source>
        <strain evidence="9">MAG 4610</strain>
    </source>
</reference>
<evidence type="ECO:0000259" key="8">
    <source>
        <dbReference type="PROSITE" id="PS50928"/>
    </source>
</evidence>
<evidence type="ECO:0000256" key="4">
    <source>
        <dbReference type="ARBA" id="ARBA00022692"/>
    </source>
</evidence>
<proteinExistence type="inferred from homology"/>
<feature type="transmembrane region" description="Helical" evidence="7">
    <location>
        <begin position="298"/>
        <end position="320"/>
    </location>
</feature>
<dbReference type="PROSITE" id="PS50928">
    <property type="entry name" value="ABC_TM1"/>
    <property type="match status" value="1"/>
</dbReference>
<dbReference type="PANTHER" id="PTHR43163:SF6">
    <property type="entry name" value="DIPEPTIDE TRANSPORT SYSTEM PERMEASE PROTEIN DPPB-RELATED"/>
    <property type="match status" value="1"/>
</dbReference>
<evidence type="ECO:0000313" key="9">
    <source>
        <dbReference type="EMBL" id="WEK14908.1"/>
    </source>
</evidence>
<dbReference type="SUPFAM" id="SSF161098">
    <property type="entry name" value="MetI-like"/>
    <property type="match status" value="1"/>
</dbReference>
<dbReference type="PANTHER" id="PTHR43163">
    <property type="entry name" value="DIPEPTIDE TRANSPORT SYSTEM PERMEASE PROTEIN DPPB-RELATED"/>
    <property type="match status" value="1"/>
</dbReference>
<dbReference type="InterPro" id="IPR045621">
    <property type="entry name" value="BPD_transp_1_N"/>
</dbReference>
<protein>
    <submittedName>
        <fullName evidence="9">ABC transporter permease</fullName>
    </submittedName>
</protein>
<evidence type="ECO:0000313" key="10">
    <source>
        <dbReference type="Proteomes" id="UP001213972"/>
    </source>
</evidence>
<keyword evidence="6 7" id="KW-0472">Membrane</keyword>
<dbReference type="Pfam" id="PF19300">
    <property type="entry name" value="BPD_transp_1_N"/>
    <property type="match status" value="1"/>
</dbReference>
<evidence type="ECO:0000256" key="7">
    <source>
        <dbReference type="RuleBase" id="RU363032"/>
    </source>
</evidence>
<dbReference type="AlphaFoldDB" id="A0AAJ5W516"/>
<organism evidence="9 10">
    <name type="scientific">Candidatus Microbacterium phytovorans</name>
    <dbReference type="NCBI Taxonomy" id="3121374"/>
    <lineage>
        <taxon>Bacteria</taxon>
        <taxon>Bacillati</taxon>
        <taxon>Actinomycetota</taxon>
        <taxon>Actinomycetes</taxon>
        <taxon>Micrococcales</taxon>
        <taxon>Microbacteriaceae</taxon>
        <taxon>Microbacterium</taxon>
    </lineage>
</organism>
<feature type="domain" description="ABC transmembrane type-1" evidence="8">
    <location>
        <begin position="112"/>
        <end position="313"/>
    </location>
</feature>
<evidence type="ECO:0000256" key="1">
    <source>
        <dbReference type="ARBA" id="ARBA00004651"/>
    </source>
</evidence>
<dbReference type="GO" id="GO:0005886">
    <property type="term" value="C:plasma membrane"/>
    <property type="evidence" value="ECO:0007669"/>
    <property type="project" value="UniProtKB-SubCell"/>
</dbReference>
<evidence type="ECO:0000256" key="2">
    <source>
        <dbReference type="ARBA" id="ARBA00022448"/>
    </source>
</evidence>
<dbReference type="InterPro" id="IPR000515">
    <property type="entry name" value="MetI-like"/>
</dbReference>
<evidence type="ECO:0000256" key="6">
    <source>
        <dbReference type="ARBA" id="ARBA00023136"/>
    </source>
</evidence>
<keyword evidence="5 7" id="KW-1133">Transmembrane helix</keyword>
<accession>A0AAJ5W516</accession>
<evidence type="ECO:0000256" key="3">
    <source>
        <dbReference type="ARBA" id="ARBA00022475"/>
    </source>
</evidence>
<comment type="subcellular location">
    <subcellularLocation>
        <location evidence="1 7">Cell membrane</location>
        <topology evidence="1 7">Multi-pass membrane protein</topology>
    </subcellularLocation>
</comment>
<dbReference type="Pfam" id="PF00528">
    <property type="entry name" value="BPD_transp_1"/>
    <property type="match status" value="1"/>
</dbReference>